<dbReference type="SUPFAM" id="SSF47323">
    <property type="entry name" value="Anticodon-binding domain of a subclass of class I aminoacyl-tRNA synthetases"/>
    <property type="match status" value="1"/>
</dbReference>
<accession>A0A814VZY6</accession>
<evidence type="ECO:0000256" key="7">
    <source>
        <dbReference type="ARBA" id="ARBA00023146"/>
    </source>
</evidence>
<evidence type="ECO:0000313" key="12">
    <source>
        <dbReference type="EMBL" id="CAF1042091.1"/>
    </source>
</evidence>
<dbReference type="Pfam" id="PF08264">
    <property type="entry name" value="Anticodon_1"/>
    <property type="match status" value="1"/>
</dbReference>
<dbReference type="GO" id="GO:0002161">
    <property type="term" value="F:aminoacyl-tRNA deacylase activity"/>
    <property type="evidence" value="ECO:0007669"/>
    <property type="project" value="InterPro"/>
</dbReference>
<evidence type="ECO:0000313" key="13">
    <source>
        <dbReference type="EMBL" id="CAF1195551.1"/>
    </source>
</evidence>
<feature type="domain" description="Aminoacyl-tRNA synthetase class Ia" evidence="10">
    <location>
        <begin position="95"/>
        <end position="416"/>
    </location>
</feature>
<dbReference type="Gene3D" id="1.10.730.10">
    <property type="entry name" value="Isoleucyl-tRNA Synthetase, Domain 1"/>
    <property type="match status" value="1"/>
</dbReference>
<dbReference type="InterPro" id="IPR002300">
    <property type="entry name" value="aa-tRNA-synth_Ia"/>
</dbReference>
<sequence length="703" mass="81666">MLQAGGEPLARQIHNLCNKAWNEGIIPEEWDINCELPQSYSPRYVEAAWYDWWEKQGFFRPEYYDEHPPSNASTPRKNFIMVIRLPNVTGYLHLVLWVSGCDHADIATQGVVEKELMREQKLSRNDLGREKFLEEVWKWTNDKGNHIYEQIKALGSSCDWSRKVFTMDKNMSYAVEEAFILNWSCTLKSAVSDTEVKKNIRSKKTEIKGRTLIRVPGYEHPVEFDVLTYFAYPVENSKEEIIVATTRLETMLGDTAVVVHPNDERYKDLHSKYVQHPFLQRRVPILTDTMVDPAFGSGAVKVTPAHDPNDLEYGRRLNLQFITCINNDGLMSSECEPYSGKPRFDVRHQLLNDLKERGLYRDSKENEMILLICSRSKDIIEPLLKLQWYVNCKDMAKRSIGAVQDKELKILPISFELVWYKCSDDIPVGNETDDHYWISAYTYEEALDKAAQRFNIAKDKIRLTQDEDVLDTWFSSNLLPFSSFGWPMETDDFKKFFPTTLLQTGHDILFPWVARMVMMSLELTGRLPFTEVYLHAIIRNADECKMSQTLGNVINPLDFIHDISLEKLQEGFKSSKEDYPDGIPECGTDALRFAVCDCAGQGQYINLNKFRAESSRDFCNDLFGIEFKLTGTETPCDLWILSRLSYAIEQCESGFKKYQFSQITTAIYNFWLPELNDIYIEYVKKDFYPDKPNLEQKKTTKYN</sequence>
<proteinExistence type="inferred from homology"/>
<dbReference type="EMBL" id="CAJNOH010000443">
    <property type="protein sequence ID" value="CAF1042091.1"/>
    <property type="molecule type" value="Genomic_DNA"/>
</dbReference>
<dbReference type="PANTHER" id="PTHR11946">
    <property type="entry name" value="VALYL-TRNA SYNTHETASES"/>
    <property type="match status" value="1"/>
</dbReference>
<keyword evidence="14" id="KW-1185">Reference proteome</keyword>
<dbReference type="GO" id="GO:0006438">
    <property type="term" value="P:valyl-tRNA aminoacylation"/>
    <property type="evidence" value="ECO:0007669"/>
    <property type="project" value="InterPro"/>
</dbReference>
<evidence type="ECO:0000256" key="2">
    <source>
        <dbReference type="ARBA" id="ARBA00013169"/>
    </source>
</evidence>
<dbReference type="GO" id="GO:0005524">
    <property type="term" value="F:ATP binding"/>
    <property type="evidence" value="ECO:0007669"/>
    <property type="project" value="UniProtKB-KW"/>
</dbReference>
<dbReference type="EMBL" id="CAJNOL010000775">
    <property type="protein sequence ID" value="CAF1195551.1"/>
    <property type="molecule type" value="Genomic_DNA"/>
</dbReference>
<dbReference type="Proteomes" id="UP000663870">
    <property type="component" value="Unassembled WGS sequence"/>
</dbReference>
<feature type="domain" description="Aminoacyl-tRNA synthetase class Ia" evidence="10">
    <location>
        <begin position="437"/>
        <end position="606"/>
    </location>
</feature>
<dbReference type="SUPFAM" id="SSF52374">
    <property type="entry name" value="Nucleotidylyl transferase"/>
    <property type="match status" value="1"/>
</dbReference>
<dbReference type="InterPro" id="IPR014729">
    <property type="entry name" value="Rossmann-like_a/b/a_fold"/>
</dbReference>
<comment type="caution">
    <text evidence="13">The sequence shown here is derived from an EMBL/GenBank/DDBJ whole genome shotgun (WGS) entry which is preliminary data.</text>
</comment>
<dbReference type="PANTHER" id="PTHR11946:SF109">
    <property type="entry name" value="VALINE--TRNA LIGASE"/>
    <property type="match status" value="1"/>
</dbReference>
<dbReference type="Gene3D" id="3.40.50.620">
    <property type="entry name" value="HUPs"/>
    <property type="match status" value="2"/>
</dbReference>
<keyword evidence="6" id="KW-0648">Protein biosynthesis</keyword>
<dbReference type="EC" id="6.1.1.9" evidence="2"/>
<reference evidence="13" key="1">
    <citation type="submission" date="2021-02" db="EMBL/GenBank/DDBJ databases">
        <authorList>
            <person name="Nowell W R."/>
        </authorList>
    </citation>
    <scope>NUCLEOTIDE SEQUENCE</scope>
</reference>
<dbReference type="GO" id="GO:0004832">
    <property type="term" value="F:valine-tRNA ligase activity"/>
    <property type="evidence" value="ECO:0007669"/>
    <property type="project" value="UniProtKB-EC"/>
</dbReference>
<dbReference type="SUPFAM" id="SSF50677">
    <property type="entry name" value="ValRS/IleRS/LeuRS editing domain"/>
    <property type="match status" value="1"/>
</dbReference>
<evidence type="ECO:0000256" key="3">
    <source>
        <dbReference type="ARBA" id="ARBA00022598"/>
    </source>
</evidence>
<evidence type="ECO:0000256" key="9">
    <source>
        <dbReference type="ARBA" id="ARBA00047552"/>
    </source>
</evidence>
<evidence type="ECO:0000259" key="10">
    <source>
        <dbReference type="Pfam" id="PF00133"/>
    </source>
</evidence>
<organism evidence="13 14">
    <name type="scientific">Rotaria sordida</name>
    <dbReference type="NCBI Taxonomy" id="392033"/>
    <lineage>
        <taxon>Eukaryota</taxon>
        <taxon>Metazoa</taxon>
        <taxon>Spiralia</taxon>
        <taxon>Gnathifera</taxon>
        <taxon>Rotifera</taxon>
        <taxon>Eurotatoria</taxon>
        <taxon>Bdelloidea</taxon>
        <taxon>Philodinida</taxon>
        <taxon>Philodinidae</taxon>
        <taxon>Rotaria</taxon>
    </lineage>
</organism>
<evidence type="ECO:0000313" key="14">
    <source>
        <dbReference type="Proteomes" id="UP000663870"/>
    </source>
</evidence>
<dbReference type="InterPro" id="IPR013155">
    <property type="entry name" value="M/V/L/I-tRNA-synth_anticd-bd"/>
</dbReference>
<name>A0A814VZY6_9BILA</name>
<comment type="similarity">
    <text evidence="1">Belongs to the class-I aminoacyl-tRNA synthetase family.</text>
</comment>
<feature type="domain" description="Methionyl/Valyl/Leucyl/Isoleucyl-tRNA synthetase anticodon-binding" evidence="11">
    <location>
        <begin position="637"/>
        <end position="694"/>
    </location>
</feature>
<dbReference type="Proteomes" id="UP000663854">
    <property type="component" value="Unassembled WGS sequence"/>
</dbReference>
<dbReference type="PRINTS" id="PR00986">
    <property type="entry name" value="TRNASYNTHVAL"/>
</dbReference>
<dbReference type="InterPro" id="IPR009008">
    <property type="entry name" value="Val/Leu/Ile-tRNA-synth_edit"/>
</dbReference>
<dbReference type="FunFam" id="3.90.740.10:FF:000005">
    <property type="entry name" value="Valine--tRNA ligase, mitochondrial"/>
    <property type="match status" value="1"/>
</dbReference>
<dbReference type="Gene3D" id="3.90.740.10">
    <property type="entry name" value="Valyl/Leucyl/Isoleucyl-tRNA synthetase, editing domain"/>
    <property type="match status" value="1"/>
</dbReference>
<evidence type="ECO:0000256" key="8">
    <source>
        <dbReference type="ARBA" id="ARBA00029936"/>
    </source>
</evidence>
<evidence type="ECO:0000259" key="11">
    <source>
        <dbReference type="Pfam" id="PF08264"/>
    </source>
</evidence>
<keyword evidence="5" id="KW-0067">ATP-binding</keyword>
<keyword evidence="7" id="KW-0030">Aminoacyl-tRNA synthetase</keyword>
<keyword evidence="4" id="KW-0547">Nucleotide-binding</keyword>
<evidence type="ECO:0000256" key="1">
    <source>
        <dbReference type="ARBA" id="ARBA00005594"/>
    </source>
</evidence>
<evidence type="ECO:0000256" key="4">
    <source>
        <dbReference type="ARBA" id="ARBA00022741"/>
    </source>
</evidence>
<protein>
    <recommendedName>
        <fullName evidence="2">valine--tRNA ligase</fullName>
        <ecNumber evidence="2">6.1.1.9</ecNumber>
    </recommendedName>
    <alternativeName>
        <fullName evidence="8">Valyl-tRNA synthetase</fullName>
    </alternativeName>
</protein>
<keyword evidence="3" id="KW-0436">Ligase</keyword>
<dbReference type="InterPro" id="IPR002303">
    <property type="entry name" value="Valyl-tRNA_ligase"/>
</dbReference>
<gene>
    <name evidence="13" type="ORF">JXQ802_LOCUS24127</name>
    <name evidence="12" type="ORF">PYM288_LOCUS16699</name>
</gene>
<dbReference type="Pfam" id="PF00133">
    <property type="entry name" value="tRNA-synt_1"/>
    <property type="match status" value="2"/>
</dbReference>
<evidence type="ECO:0000256" key="6">
    <source>
        <dbReference type="ARBA" id="ARBA00022917"/>
    </source>
</evidence>
<dbReference type="InterPro" id="IPR009080">
    <property type="entry name" value="tRNAsynth_Ia_anticodon-bd"/>
</dbReference>
<dbReference type="GO" id="GO:0005829">
    <property type="term" value="C:cytosol"/>
    <property type="evidence" value="ECO:0007669"/>
    <property type="project" value="TreeGrafter"/>
</dbReference>
<comment type="catalytic activity">
    <reaction evidence="9">
        <text>tRNA(Val) + L-valine + ATP = L-valyl-tRNA(Val) + AMP + diphosphate</text>
        <dbReference type="Rhea" id="RHEA:10704"/>
        <dbReference type="Rhea" id="RHEA-COMP:9672"/>
        <dbReference type="Rhea" id="RHEA-COMP:9708"/>
        <dbReference type="ChEBI" id="CHEBI:30616"/>
        <dbReference type="ChEBI" id="CHEBI:33019"/>
        <dbReference type="ChEBI" id="CHEBI:57762"/>
        <dbReference type="ChEBI" id="CHEBI:78442"/>
        <dbReference type="ChEBI" id="CHEBI:78537"/>
        <dbReference type="ChEBI" id="CHEBI:456215"/>
        <dbReference type="EC" id="6.1.1.9"/>
    </reaction>
</comment>
<evidence type="ECO:0000256" key="5">
    <source>
        <dbReference type="ARBA" id="ARBA00022840"/>
    </source>
</evidence>
<dbReference type="AlphaFoldDB" id="A0A814VZY6"/>